<keyword evidence="5 12" id="KW-0235">DNA replication</keyword>
<evidence type="ECO:0000256" key="6">
    <source>
        <dbReference type="ARBA" id="ARBA00022741"/>
    </source>
</evidence>
<keyword evidence="10 12" id="KW-0234">DNA repair</keyword>
<gene>
    <name evidence="12" type="primary">recF</name>
    <name evidence="15" type="ORF">IV74_GL000045</name>
</gene>
<comment type="similarity">
    <text evidence="2 12 13">Belongs to the RecF family.</text>
</comment>
<comment type="caution">
    <text evidence="15">The sequence shown here is derived from an EMBL/GenBank/DDBJ whole genome shotgun (WGS) entry which is preliminary data.</text>
</comment>
<dbReference type="Gene3D" id="3.40.50.300">
    <property type="entry name" value="P-loop containing nucleotide triphosphate hydrolases"/>
    <property type="match status" value="1"/>
</dbReference>
<dbReference type="GO" id="GO:0005737">
    <property type="term" value="C:cytoplasm"/>
    <property type="evidence" value="ECO:0007669"/>
    <property type="project" value="UniProtKB-SubCell"/>
</dbReference>
<proteinExistence type="inferred from homology"/>
<dbReference type="Gene3D" id="1.20.1050.90">
    <property type="entry name" value="RecF/RecN/SMC, N-terminal domain"/>
    <property type="match status" value="1"/>
</dbReference>
<evidence type="ECO:0000256" key="7">
    <source>
        <dbReference type="ARBA" id="ARBA00022763"/>
    </source>
</evidence>
<dbReference type="InterPro" id="IPR018078">
    <property type="entry name" value="DNA-binding_RecF_CS"/>
</dbReference>
<evidence type="ECO:0000313" key="15">
    <source>
        <dbReference type="EMBL" id="KRN57526.1"/>
    </source>
</evidence>
<keyword evidence="4 12" id="KW-0963">Cytoplasm</keyword>
<dbReference type="AlphaFoldDB" id="A0A0R2I1Y0"/>
<dbReference type="PROSITE" id="PS00618">
    <property type="entry name" value="RECF_2"/>
    <property type="match status" value="1"/>
</dbReference>
<evidence type="ECO:0000256" key="13">
    <source>
        <dbReference type="RuleBase" id="RU000578"/>
    </source>
</evidence>
<organism evidence="15 16">
    <name type="scientific">Carnobacterium divergens DSM 20623</name>
    <dbReference type="NCBI Taxonomy" id="1449336"/>
    <lineage>
        <taxon>Bacteria</taxon>
        <taxon>Bacillati</taxon>
        <taxon>Bacillota</taxon>
        <taxon>Bacilli</taxon>
        <taxon>Lactobacillales</taxon>
        <taxon>Carnobacteriaceae</taxon>
        <taxon>Carnobacterium</taxon>
    </lineage>
</organism>
<dbReference type="GO" id="GO:0009432">
    <property type="term" value="P:SOS response"/>
    <property type="evidence" value="ECO:0007669"/>
    <property type="project" value="UniProtKB-UniRule"/>
</dbReference>
<dbReference type="Pfam" id="PF02463">
    <property type="entry name" value="SMC_N"/>
    <property type="match status" value="1"/>
</dbReference>
<evidence type="ECO:0000256" key="12">
    <source>
        <dbReference type="HAMAP-Rule" id="MF_00365"/>
    </source>
</evidence>
<dbReference type="PROSITE" id="PS00617">
    <property type="entry name" value="RECF_1"/>
    <property type="match status" value="1"/>
</dbReference>
<dbReference type="GO" id="GO:0005524">
    <property type="term" value="F:ATP binding"/>
    <property type="evidence" value="ECO:0007669"/>
    <property type="project" value="UniProtKB-UniRule"/>
</dbReference>
<protein>
    <recommendedName>
        <fullName evidence="3 12">DNA replication and repair protein RecF</fullName>
    </recommendedName>
</protein>
<dbReference type="CDD" id="cd03242">
    <property type="entry name" value="ABC_RecF"/>
    <property type="match status" value="1"/>
</dbReference>
<dbReference type="FunFam" id="1.20.1050.90:FF:000002">
    <property type="entry name" value="DNA replication and repair protein RecF"/>
    <property type="match status" value="1"/>
</dbReference>
<comment type="subcellular location">
    <subcellularLocation>
        <location evidence="1 12 13">Cytoplasm</location>
    </subcellularLocation>
</comment>
<name>A0A0R2I1Y0_CARDV</name>
<dbReference type="GO" id="GO:0003697">
    <property type="term" value="F:single-stranded DNA binding"/>
    <property type="evidence" value="ECO:0007669"/>
    <property type="project" value="UniProtKB-UniRule"/>
</dbReference>
<dbReference type="EMBL" id="JQBS01000006">
    <property type="protein sequence ID" value="KRN57526.1"/>
    <property type="molecule type" value="Genomic_DNA"/>
</dbReference>
<dbReference type="SUPFAM" id="SSF52540">
    <property type="entry name" value="P-loop containing nucleoside triphosphate hydrolases"/>
    <property type="match status" value="1"/>
</dbReference>
<evidence type="ECO:0000256" key="2">
    <source>
        <dbReference type="ARBA" id="ARBA00008016"/>
    </source>
</evidence>
<dbReference type="GO" id="GO:0006302">
    <property type="term" value="P:double-strand break repair"/>
    <property type="evidence" value="ECO:0007669"/>
    <property type="project" value="TreeGrafter"/>
</dbReference>
<dbReference type="PATRIC" id="fig|1449336.4.peg.45"/>
<evidence type="ECO:0000259" key="14">
    <source>
        <dbReference type="Pfam" id="PF02463"/>
    </source>
</evidence>
<evidence type="ECO:0000256" key="10">
    <source>
        <dbReference type="ARBA" id="ARBA00023204"/>
    </source>
</evidence>
<dbReference type="Proteomes" id="UP000051658">
    <property type="component" value="Unassembled WGS sequence"/>
</dbReference>
<sequence length="373" mass="43009">MHLEEIKLANYRNYETADVSFSEGINVFLGENAQGKTNLMEAIYVLAMTRSHRTSNDKELIHWQEDFARLTGRIQKKNTSFPLEITISSKGKKAKFNHLEQKKLSDYIGKLNVILFAPEDLSLVKGSPSVRRKFLDMEMGQMSPIYLHHLVNYQHILKQRNNYLKQLMLKKAKDLTFLEVLTEQLATHGAAILQERFLFVQKLESWAKPIHAEISRQKEELQIEYQCTITATDKADKDQLYLDLLAAFEKVKKRELDQGSTLVGPHRDDLKFIVNQQNVQTYGSQGQQRTTALSVKLAEIDLMKEMTDEYPLLLLDDVLSELDDERQTHLLKAIENKVQTFLTTTSLDGIKKNMLEAPRVFHVTDGHVEMESE</sequence>
<feature type="domain" description="RecF/RecN/SMC N-terminal" evidence="14">
    <location>
        <begin position="3"/>
        <end position="366"/>
    </location>
</feature>
<evidence type="ECO:0000256" key="4">
    <source>
        <dbReference type="ARBA" id="ARBA00022490"/>
    </source>
</evidence>
<dbReference type="InterPro" id="IPR001238">
    <property type="entry name" value="DNA-binding_RecF"/>
</dbReference>
<dbReference type="HAMAP" id="MF_00365">
    <property type="entry name" value="RecF"/>
    <property type="match status" value="1"/>
</dbReference>
<dbReference type="InterPro" id="IPR042174">
    <property type="entry name" value="RecF_2"/>
</dbReference>
<dbReference type="PANTHER" id="PTHR32182:SF0">
    <property type="entry name" value="DNA REPLICATION AND REPAIR PROTEIN RECF"/>
    <property type="match status" value="1"/>
</dbReference>
<dbReference type="PANTHER" id="PTHR32182">
    <property type="entry name" value="DNA REPLICATION AND REPAIR PROTEIN RECF"/>
    <property type="match status" value="1"/>
</dbReference>
<keyword evidence="16" id="KW-1185">Reference proteome</keyword>
<feature type="binding site" evidence="12">
    <location>
        <begin position="30"/>
        <end position="37"/>
    </location>
    <ligand>
        <name>ATP</name>
        <dbReference type="ChEBI" id="CHEBI:30616"/>
    </ligand>
</feature>
<keyword evidence="6 12" id="KW-0547">Nucleotide-binding</keyword>
<dbReference type="GO" id="GO:0000731">
    <property type="term" value="P:DNA synthesis involved in DNA repair"/>
    <property type="evidence" value="ECO:0007669"/>
    <property type="project" value="TreeGrafter"/>
</dbReference>
<dbReference type="GO" id="GO:0006260">
    <property type="term" value="P:DNA replication"/>
    <property type="evidence" value="ECO:0007669"/>
    <property type="project" value="UniProtKB-UniRule"/>
</dbReference>
<evidence type="ECO:0000313" key="16">
    <source>
        <dbReference type="Proteomes" id="UP000051658"/>
    </source>
</evidence>
<evidence type="ECO:0000256" key="1">
    <source>
        <dbReference type="ARBA" id="ARBA00004496"/>
    </source>
</evidence>
<dbReference type="GeneID" id="89587628"/>
<keyword evidence="9 12" id="KW-0238">DNA-binding</keyword>
<keyword evidence="11 12" id="KW-0742">SOS response</keyword>
<reference evidence="15 16" key="1">
    <citation type="journal article" date="2015" name="Genome Announc.">
        <title>Expanding the biotechnology potential of lactobacilli through comparative genomics of 213 strains and associated genera.</title>
        <authorList>
            <person name="Sun Z."/>
            <person name="Harris H.M."/>
            <person name="McCann A."/>
            <person name="Guo C."/>
            <person name="Argimon S."/>
            <person name="Zhang W."/>
            <person name="Yang X."/>
            <person name="Jeffery I.B."/>
            <person name="Cooney J.C."/>
            <person name="Kagawa T.F."/>
            <person name="Liu W."/>
            <person name="Song Y."/>
            <person name="Salvetti E."/>
            <person name="Wrobel A."/>
            <person name="Rasinkangas P."/>
            <person name="Parkhill J."/>
            <person name="Rea M.C."/>
            <person name="O'Sullivan O."/>
            <person name="Ritari J."/>
            <person name="Douillard F.P."/>
            <person name="Paul Ross R."/>
            <person name="Yang R."/>
            <person name="Briner A.E."/>
            <person name="Felis G.E."/>
            <person name="de Vos W.M."/>
            <person name="Barrangou R."/>
            <person name="Klaenhammer T.R."/>
            <person name="Caufield P.W."/>
            <person name="Cui Y."/>
            <person name="Zhang H."/>
            <person name="O'Toole P.W."/>
        </authorList>
    </citation>
    <scope>NUCLEOTIDE SEQUENCE [LARGE SCALE GENOMIC DNA]</scope>
    <source>
        <strain evidence="15 16">DSM 20623</strain>
    </source>
</reference>
<keyword evidence="7 12" id="KW-0227">DNA damage</keyword>
<evidence type="ECO:0000256" key="3">
    <source>
        <dbReference type="ARBA" id="ARBA00020170"/>
    </source>
</evidence>
<evidence type="ECO:0000256" key="8">
    <source>
        <dbReference type="ARBA" id="ARBA00022840"/>
    </source>
</evidence>
<dbReference type="RefSeq" id="WP_034572707.1">
    <property type="nucleotide sequence ID" value="NZ_JQBS01000006.1"/>
</dbReference>
<accession>A0A0R2I1Y0</accession>
<dbReference type="eggNOG" id="COG1195">
    <property type="taxonomic scope" value="Bacteria"/>
</dbReference>
<dbReference type="NCBIfam" id="TIGR00611">
    <property type="entry name" value="recf"/>
    <property type="match status" value="1"/>
</dbReference>
<keyword evidence="8 12" id="KW-0067">ATP-binding</keyword>
<comment type="function">
    <text evidence="12 13">The RecF protein is involved in DNA metabolism; it is required for DNA replication and normal SOS inducibility. RecF binds preferentially to single-stranded, linear DNA. It also seems to bind ATP.</text>
</comment>
<evidence type="ECO:0000256" key="11">
    <source>
        <dbReference type="ARBA" id="ARBA00023236"/>
    </source>
</evidence>
<dbReference type="InterPro" id="IPR003395">
    <property type="entry name" value="RecF/RecN/SMC_N"/>
</dbReference>
<evidence type="ECO:0000256" key="5">
    <source>
        <dbReference type="ARBA" id="ARBA00022705"/>
    </source>
</evidence>
<dbReference type="InterPro" id="IPR027417">
    <property type="entry name" value="P-loop_NTPase"/>
</dbReference>
<evidence type="ECO:0000256" key="9">
    <source>
        <dbReference type="ARBA" id="ARBA00023125"/>
    </source>
</evidence>